<evidence type="ECO:0000313" key="3">
    <source>
        <dbReference type="EnsemblMetazoa" id="KAF7489251.1"/>
    </source>
</evidence>
<protein>
    <submittedName>
        <fullName evidence="2 3">Uncharacterized protein</fullName>
    </submittedName>
</protein>
<keyword evidence="4" id="KW-1185">Reference proteome</keyword>
<keyword evidence="1" id="KW-0812">Transmembrane</keyword>
<sequence length="184" mass="21157">MSFRNNFGEYHLIRSLSIITIIILIIISVYQLNLTLEFLKKLIDHIEDTHAAFERHNAKNSTLAKLMFQPMEQNAHDLYHKHESSILTNIIVFTSLIATSMAGLIVAYRKNTIALIVYAIALDLIYLSSFLYCSRIPAFHCAYIVFVSIIIYIRAYHLHSKRSQTKIRLIQTSNSDAEIIKNAL</sequence>
<accession>A0A834R3A8</accession>
<dbReference type="OrthoDB" id="6509729at2759"/>
<feature type="transmembrane region" description="Helical" evidence="1">
    <location>
        <begin position="113"/>
        <end position="131"/>
    </location>
</feature>
<dbReference type="AlphaFoldDB" id="A0A834R3A8"/>
<reference evidence="3" key="3">
    <citation type="submission" date="2022-06" db="UniProtKB">
        <authorList>
            <consortium name="EnsemblMetazoa"/>
        </authorList>
    </citation>
    <scope>IDENTIFICATION</scope>
</reference>
<keyword evidence="1" id="KW-0472">Membrane</keyword>
<organism evidence="2">
    <name type="scientific">Sarcoptes scabiei</name>
    <name type="common">Itch mite</name>
    <name type="synonym">Acarus scabiei</name>
    <dbReference type="NCBI Taxonomy" id="52283"/>
    <lineage>
        <taxon>Eukaryota</taxon>
        <taxon>Metazoa</taxon>
        <taxon>Ecdysozoa</taxon>
        <taxon>Arthropoda</taxon>
        <taxon>Chelicerata</taxon>
        <taxon>Arachnida</taxon>
        <taxon>Acari</taxon>
        <taxon>Acariformes</taxon>
        <taxon>Sarcoptiformes</taxon>
        <taxon>Astigmata</taxon>
        <taxon>Psoroptidia</taxon>
        <taxon>Sarcoptoidea</taxon>
        <taxon>Sarcoptidae</taxon>
        <taxon>Sarcoptinae</taxon>
        <taxon>Sarcoptes</taxon>
    </lineage>
</organism>
<feature type="transmembrane region" description="Helical" evidence="1">
    <location>
        <begin position="86"/>
        <end position="106"/>
    </location>
</feature>
<dbReference type="EnsemblMetazoa" id="SSS_4033s_mrna">
    <property type="protein sequence ID" value="KAF7489251.1"/>
    <property type="gene ID" value="SSS_4033"/>
</dbReference>
<gene>
    <name evidence="2" type="ORF">SSS_4033</name>
</gene>
<feature type="transmembrane region" description="Helical" evidence="1">
    <location>
        <begin position="137"/>
        <end position="156"/>
    </location>
</feature>
<evidence type="ECO:0000313" key="2">
    <source>
        <dbReference type="EMBL" id="KAF7489251.1"/>
    </source>
</evidence>
<evidence type="ECO:0000256" key="1">
    <source>
        <dbReference type="SAM" id="Phobius"/>
    </source>
</evidence>
<dbReference type="EMBL" id="WVUK01000065">
    <property type="protein sequence ID" value="KAF7489251.1"/>
    <property type="molecule type" value="Genomic_DNA"/>
</dbReference>
<reference evidence="4" key="1">
    <citation type="journal article" date="2020" name="PLoS Negl. Trop. Dis.">
        <title>High-quality nuclear genome for Sarcoptes scabiei-A critical resource for a neglected parasite.</title>
        <authorList>
            <person name="Korhonen P.K."/>
            <person name="Gasser R.B."/>
            <person name="Ma G."/>
            <person name="Wang T."/>
            <person name="Stroehlein A.J."/>
            <person name="Young N.D."/>
            <person name="Ang C.S."/>
            <person name="Fernando D.D."/>
            <person name="Lu H.C."/>
            <person name="Taylor S."/>
            <person name="Reynolds S.L."/>
            <person name="Mofiz E."/>
            <person name="Najaraj S.H."/>
            <person name="Gowda H."/>
            <person name="Madugundu A."/>
            <person name="Renuse S."/>
            <person name="Holt D."/>
            <person name="Pandey A."/>
            <person name="Papenfuss A.T."/>
            <person name="Fischer K."/>
        </authorList>
    </citation>
    <scope>NUCLEOTIDE SEQUENCE [LARGE SCALE GENOMIC DNA]</scope>
</reference>
<evidence type="ECO:0000313" key="4">
    <source>
        <dbReference type="Proteomes" id="UP000070412"/>
    </source>
</evidence>
<reference evidence="2" key="2">
    <citation type="submission" date="2020-01" db="EMBL/GenBank/DDBJ databases">
        <authorList>
            <person name="Korhonen P.K.K."/>
            <person name="Guangxu M.G."/>
            <person name="Wang T.W."/>
            <person name="Stroehlein A.J.S."/>
            <person name="Young N.D."/>
            <person name="Ang C.-S.A."/>
            <person name="Fernando D.W.F."/>
            <person name="Lu H.L."/>
            <person name="Taylor S.T."/>
            <person name="Ehtesham M.E.M."/>
            <person name="Najaraj S.H.N."/>
            <person name="Harsha G.H.G."/>
            <person name="Madugundu A.M."/>
            <person name="Renuse S.R."/>
            <person name="Holt D.H."/>
            <person name="Pandey A.P."/>
            <person name="Papenfuss A.P."/>
            <person name="Gasser R.B.G."/>
            <person name="Fischer K.F."/>
        </authorList>
    </citation>
    <scope>NUCLEOTIDE SEQUENCE</scope>
    <source>
        <strain evidence="2">SSS_KF_BRIS2020</strain>
    </source>
</reference>
<name>A0A834R3A8_SARSC</name>
<feature type="transmembrane region" description="Helical" evidence="1">
    <location>
        <begin position="12"/>
        <end position="32"/>
    </location>
</feature>
<proteinExistence type="predicted"/>
<keyword evidence="1" id="KW-1133">Transmembrane helix</keyword>
<dbReference type="Proteomes" id="UP000070412">
    <property type="component" value="Unassembled WGS sequence"/>
</dbReference>